<dbReference type="PANTHER" id="PTHR31713">
    <property type="entry name" value="OS02G0177800 PROTEIN"/>
    <property type="match status" value="1"/>
</dbReference>
<feature type="domain" description="Calmodulin binding protein central" evidence="3">
    <location>
        <begin position="198"/>
        <end position="272"/>
    </location>
</feature>
<dbReference type="EMBL" id="CP133614">
    <property type="protein sequence ID" value="WMV21566.1"/>
    <property type="molecule type" value="Genomic_DNA"/>
</dbReference>
<dbReference type="GO" id="GO:0043565">
    <property type="term" value="F:sequence-specific DNA binding"/>
    <property type="evidence" value="ECO:0007669"/>
    <property type="project" value="TreeGrafter"/>
</dbReference>
<evidence type="ECO:0000259" key="2">
    <source>
        <dbReference type="Pfam" id="PF07887"/>
    </source>
</evidence>
<dbReference type="InterPro" id="IPR046831">
    <property type="entry name" value="Calmodulin_bind_N"/>
</dbReference>
<proteinExistence type="predicted"/>
<dbReference type="Pfam" id="PF20451">
    <property type="entry name" value="Calmod_bind_M"/>
    <property type="match status" value="2"/>
</dbReference>
<dbReference type="GO" id="GO:0080142">
    <property type="term" value="P:regulation of salicylic acid biosynthetic process"/>
    <property type="evidence" value="ECO:0007669"/>
    <property type="project" value="TreeGrafter"/>
</dbReference>
<protein>
    <recommendedName>
        <fullName evidence="6">Calmodulin-binding protein</fullName>
    </recommendedName>
</protein>
<dbReference type="AlphaFoldDB" id="A0AAF0QJ51"/>
<accession>A0AAF0QJ51</accession>
<name>A0AAF0QJ51_SOLVR</name>
<feature type="domain" description="Calmodulin binding protein-like N-terminal" evidence="2">
    <location>
        <begin position="59"/>
        <end position="186"/>
    </location>
</feature>
<gene>
    <name evidence="4" type="ORF">MTR67_014951</name>
</gene>
<dbReference type="PANTHER" id="PTHR31713:SF41">
    <property type="entry name" value="CALMODULIN-BINDING PROTEIN 60 A-LIKE"/>
    <property type="match status" value="1"/>
</dbReference>
<feature type="region of interest" description="Disordered" evidence="1">
    <location>
        <begin position="1"/>
        <end position="25"/>
    </location>
</feature>
<feature type="domain" description="Calmodulin binding protein central" evidence="3">
    <location>
        <begin position="683"/>
        <end position="727"/>
    </location>
</feature>
<sequence length="974" mass="110228">MAAHNIDMFEQGNSSETTNSNAPPFTRSRQILLPALRSTFPVDGEFNSDLEEILTDQNRFSHEVAPVIFTGECIFSKGTKVELVDAVTGQQVGQGPLASAQVEIFVLNDDELKSHIKINQTRGGTSRRDQNPYLSLEGGVVSVNEIKFKHTPKHMKKLNVVKLGARVVDQPEVIEAVTGPFTVKDKRSKSKKRYPPSPTDDVWRLEHIYKKGAFHNRLTENGIKTVEDFLIELQNNPERLRHANLLIVFLQILGKSMSENNWKKVTTHAKTCNVVGLVNLVTVDECQSLEFQNPSGTTETNRWIDDSAECSTSYAIADQSDEMSVAITSPGHSGLGTWEYLESLNCITSAISQSEDLEKIIQLINSNAIHYDDISYRELGQTNNFAAETDATQFHGLQHGERMDLSQNQFMVSENVHTFITEDGTNTNQQHQMNNVLMVPEASDKYKKSWIKICSILKWYLSLKSMKKMLEVMVIQTFNRVLNPTLEKLIRNVVKHELELAEKKFIFTKGNPEKDIQAPKPRILKLMFRSEVSVPVLTGKEIKGEGDNAIELVLVDDNTGEIVESGPEASAKVEIVVLRGEFGDDDGGNWTVEEFDSNVVREREGKKPLLAETVHVRLNKGIGSVDKIKFSHSKFYMKMGMFRLGARIVDTFNSIQVKEARTESFTVKDGRQQYHEKHDPPSLSDGVHRLKNIGRCSMKRLWNENVHTVEDFLILLLKDRERLKCVIHYAFFLLKLHLHSVLNLKPKMLEETISHARRCITNERTYSYIDLQKKEEVVFNIVGEANAQRLLVSACENWDHVVPVDNETFFMQYPSQILPTMNSLNSPSREVPSTSNGIENFRTSDGHCSTSFQHNVSSVIPARVASAISQNDPDSAGISNMEFSNSPIYSPLFQDFWIDQCNIEDLIFKLNAHQPHDASTSKTVSNQFNRRIDLRVPHHRQGKHNLPLQILVTRCSGAVVTGIQRLRRHVESLI</sequence>
<evidence type="ECO:0000256" key="1">
    <source>
        <dbReference type="SAM" id="MobiDB-lite"/>
    </source>
</evidence>
<dbReference type="Pfam" id="PF07887">
    <property type="entry name" value="Calmodulin_bind"/>
    <property type="match status" value="2"/>
</dbReference>
<dbReference type="Proteomes" id="UP001234989">
    <property type="component" value="Chromosome 3"/>
</dbReference>
<evidence type="ECO:0000313" key="5">
    <source>
        <dbReference type="Proteomes" id="UP001234989"/>
    </source>
</evidence>
<feature type="domain" description="Calmodulin binding protein-like N-terminal" evidence="2">
    <location>
        <begin position="524"/>
        <end position="669"/>
    </location>
</feature>
<dbReference type="GO" id="GO:0005516">
    <property type="term" value="F:calmodulin binding"/>
    <property type="evidence" value="ECO:0007669"/>
    <property type="project" value="InterPro"/>
</dbReference>
<dbReference type="InterPro" id="IPR046830">
    <property type="entry name" value="Calmod_bind_M"/>
</dbReference>
<evidence type="ECO:0000313" key="4">
    <source>
        <dbReference type="EMBL" id="WMV21566.1"/>
    </source>
</evidence>
<feature type="compositionally biased region" description="Polar residues" evidence="1">
    <location>
        <begin position="11"/>
        <end position="25"/>
    </location>
</feature>
<evidence type="ECO:0000259" key="3">
    <source>
        <dbReference type="Pfam" id="PF20451"/>
    </source>
</evidence>
<keyword evidence="5" id="KW-1185">Reference proteome</keyword>
<organism evidence="4 5">
    <name type="scientific">Solanum verrucosum</name>
    <dbReference type="NCBI Taxonomy" id="315347"/>
    <lineage>
        <taxon>Eukaryota</taxon>
        <taxon>Viridiplantae</taxon>
        <taxon>Streptophyta</taxon>
        <taxon>Embryophyta</taxon>
        <taxon>Tracheophyta</taxon>
        <taxon>Spermatophyta</taxon>
        <taxon>Magnoliopsida</taxon>
        <taxon>eudicotyledons</taxon>
        <taxon>Gunneridae</taxon>
        <taxon>Pentapetalae</taxon>
        <taxon>asterids</taxon>
        <taxon>lamiids</taxon>
        <taxon>Solanales</taxon>
        <taxon>Solanaceae</taxon>
        <taxon>Solanoideae</taxon>
        <taxon>Solaneae</taxon>
        <taxon>Solanum</taxon>
    </lineage>
</organism>
<evidence type="ECO:0008006" key="6">
    <source>
        <dbReference type="Google" id="ProtNLM"/>
    </source>
</evidence>
<reference evidence="4" key="1">
    <citation type="submission" date="2023-08" db="EMBL/GenBank/DDBJ databases">
        <title>A de novo genome assembly of Solanum verrucosum Schlechtendal, a Mexican diploid species geographically isolated from the other diploid A-genome species in potato relatives.</title>
        <authorList>
            <person name="Hosaka K."/>
        </authorList>
    </citation>
    <scope>NUCLEOTIDE SEQUENCE</scope>
    <source>
        <tissue evidence="4">Young leaves</tissue>
    </source>
</reference>
<dbReference type="GO" id="GO:0005634">
    <property type="term" value="C:nucleus"/>
    <property type="evidence" value="ECO:0007669"/>
    <property type="project" value="TreeGrafter"/>
</dbReference>
<dbReference type="GO" id="GO:0003700">
    <property type="term" value="F:DNA-binding transcription factor activity"/>
    <property type="evidence" value="ECO:0007669"/>
    <property type="project" value="TreeGrafter"/>
</dbReference>
<dbReference type="InterPro" id="IPR012416">
    <property type="entry name" value="CBP60"/>
</dbReference>